<reference evidence="3" key="1">
    <citation type="journal article" date="2010" name="Stand. Genomic Sci.">
        <title>Complete genome sequence of Acetohalobium arabaticum type strain (Z-7288).</title>
        <authorList>
            <person name="Sikorski J."/>
            <person name="Lapidus A."/>
            <person name="Chertkov O."/>
            <person name="Lucas S."/>
            <person name="Copeland A."/>
            <person name="Glavina Del Rio T."/>
            <person name="Nolan M."/>
            <person name="Tice H."/>
            <person name="Cheng J.F."/>
            <person name="Han C."/>
            <person name="Brambilla E."/>
            <person name="Pitluck S."/>
            <person name="Liolios K."/>
            <person name="Ivanova N."/>
            <person name="Mavromatis K."/>
            <person name="Mikhailova N."/>
            <person name="Pati A."/>
            <person name="Bruce D."/>
            <person name="Detter C."/>
            <person name="Tapia R."/>
            <person name="Goodwin L."/>
            <person name="Chen A."/>
            <person name="Palaniappan K."/>
            <person name="Land M."/>
            <person name="Hauser L."/>
            <person name="Chang Y.J."/>
            <person name="Jeffries C.D."/>
            <person name="Rohde M."/>
            <person name="Goker M."/>
            <person name="Spring S."/>
            <person name="Woyke T."/>
            <person name="Bristow J."/>
            <person name="Eisen J.A."/>
            <person name="Markowitz V."/>
            <person name="Hugenholtz P."/>
            <person name="Kyrpides N.C."/>
            <person name="Klenk H.P."/>
        </authorList>
    </citation>
    <scope>NUCLEOTIDE SEQUENCE [LARGE SCALE GENOMIC DNA]</scope>
    <source>
        <strain evidence="3">DSM 5501</strain>
    </source>
</reference>
<feature type="transmembrane region" description="Helical" evidence="1">
    <location>
        <begin position="46"/>
        <end position="64"/>
    </location>
</feature>
<evidence type="ECO:0000313" key="3">
    <source>
        <dbReference type="EMBL" id="ADL12839.1"/>
    </source>
</evidence>
<dbReference type="Gene3D" id="3.40.50.620">
    <property type="entry name" value="HUPs"/>
    <property type="match status" value="1"/>
</dbReference>
<accession>D9QQP8</accession>
<dbReference type="InterPro" id="IPR014729">
    <property type="entry name" value="Rossmann-like_a/b/a_fold"/>
</dbReference>
<keyword evidence="1" id="KW-1133">Transmembrane helix</keyword>
<dbReference type="AlphaFoldDB" id="D9QQP8"/>
<gene>
    <name evidence="3" type="ordered locus">Acear_1326</name>
</gene>
<dbReference type="RefSeq" id="WP_013278285.1">
    <property type="nucleotide sequence ID" value="NC_014378.1"/>
</dbReference>
<dbReference type="STRING" id="574087.Acear_1326"/>
<dbReference type="GO" id="GO:0005886">
    <property type="term" value="C:plasma membrane"/>
    <property type="evidence" value="ECO:0007669"/>
    <property type="project" value="TreeGrafter"/>
</dbReference>
<reference evidence="3" key="2">
    <citation type="submission" date="2010-07" db="EMBL/GenBank/DDBJ databases">
        <title>The complete genome of Acetohalobium arabaticum DSM 5501.</title>
        <authorList>
            <consortium name="US DOE Joint Genome Institute (JGI-PGF)"/>
            <person name="Lucas S."/>
            <person name="Copeland A."/>
            <person name="Lapidus A."/>
            <person name="Glavina del Rio T."/>
            <person name="Dalin E."/>
            <person name="Tice H."/>
            <person name="Bruce D."/>
            <person name="Goodwin L."/>
            <person name="Pitluck S."/>
            <person name="Kyrpides N."/>
            <person name="Mavromatis K."/>
            <person name="Ivanova N."/>
            <person name="Mikhailova N."/>
            <person name="Chertkov O."/>
            <person name="Brettin T."/>
            <person name="Detter J.C."/>
            <person name="Han C."/>
            <person name="Tapia R."/>
            <person name="Larimer F."/>
            <person name="Land M."/>
            <person name="Hauser L."/>
            <person name="Markowitz V."/>
            <person name="Cheng J.-F."/>
            <person name="Hugenholtz P."/>
            <person name="Woyke T."/>
            <person name="Wu D."/>
            <person name="Tindall B."/>
            <person name="Pomrenke H.G."/>
            <person name="Schneider S."/>
            <person name="Klenk H.-P."/>
            <person name="Eisen J.A."/>
        </authorList>
    </citation>
    <scope>NUCLEOTIDE SEQUENCE</scope>
    <source>
        <strain evidence="3">DSM 5501</strain>
    </source>
</reference>
<proteinExistence type="predicted"/>
<dbReference type="EMBL" id="CP002105">
    <property type="protein sequence ID" value="ADL12839.1"/>
    <property type="molecule type" value="Genomic_DNA"/>
</dbReference>
<dbReference type="Pfam" id="PF02698">
    <property type="entry name" value="DUF218"/>
    <property type="match status" value="1"/>
</dbReference>
<keyword evidence="1" id="KW-0812">Transmembrane</keyword>
<evidence type="ECO:0000256" key="1">
    <source>
        <dbReference type="SAM" id="Phobius"/>
    </source>
</evidence>
<dbReference type="KEGG" id="aar:Acear_1326"/>
<protein>
    <recommendedName>
        <fullName evidence="2">DUF218 domain-containing protein</fullName>
    </recommendedName>
</protein>
<dbReference type="PANTHER" id="PTHR30336">
    <property type="entry name" value="INNER MEMBRANE PROTEIN, PROBABLE PERMEASE"/>
    <property type="match status" value="1"/>
</dbReference>
<evidence type="ECO:0000313" key="4">
    <source>
        <dbReference type="Proteomes" id="UP000001661"/>
    </source>
</evidence>
<sequence>MVLFLVKLLSKLILPPGLFIILLIILFILLQTSQNKYSYRKNKRKYLYGCLILLLILIYLFSSYPGEFLLTKPLESQFDPLLISNRESKVGNSTAIVLLGSGVRRGTSRGVEIGEITLARLYRTWQIHKETGLDLVVSGGVVPGADNTSGAEVMKEVLLDLGVKEDKIILEKKAKNTWQNAVNTALLLEEREYEQIILVTSALHMKRAVYSFERNCNQRLIPAPANYTFNTDVSLLDYLPNRESLDNSLAALHEWIGLVWYSFK</sequence>
<feature type="transmembrane region" description="Helical" evidence="1">
    <location>
        <begin position="12"/>
        <end position="30"/>
    </location>
</feature>
<dbReference type="HOGENOM" id="CLU_053514_3_0_9"/>
<dbReference type="PANTHER" id="PTHR30336:SF4">
    <property type="entry name" value="ENVELOPE BIOGENESIS FACTOR ELYC"/>
    <property type="match status" value="1"/>
</dbReference>
<keyword evidence="1" id="KW-0472">Membrane</keyword>
<dbReference type="CDD" id="cd06259">
    <property type="entry name" value="YdcF-like"/>
    <property type="match status" value="1"/>
</dbReference>
<keyword evidence="4" id="KW-1185">Reference proteome</keyword>
<dbReference type="GO" id="GO:0043164">
    <property type="term" value="P:Gram-negative-bacterium-type cell wall biogenesis"/>
    <property type="evidence" value="ECO:0007669"/>
    <property type="project" value="TreeGrafter"/>
</dbReference>
<dbReference type="InterPro" id="IPR003848">
    <property type="entry name" value="DUF218"/>
</dbReference>
<dbReference type="InterPro" id="IPR051599">
    <property type="entry name" value="Cell_Envelope_Assoc"/>
</dbReference>
<organism evidence="3 4">
    <name type="scientific">Acetohalobium arabaticum (strain ATCC 49924 / DSM 5501 / Z-7288)</name>
    <dbReference type="NCBI Taxonomy" id="574087"/>
    <lineage>
        <taxon>Bacteria</taxon>
        <taxon>Bacillati</taxon>
        <taxon>Bacillota</taxon>
        <taxon>Clostridia</taxon>
        <taxon>Halanaerobiales</taxon>
        <taxon>Halobacteroidaceae</taxon>
        <taxon>Acetohalobium</taxon>
    </lineage>
</organism>
<name>D9QQP8_ACEAZ</name>
<dbReference type="Proteomes" id="UP000001661">
    <property type="component" value="Chromosome"/>
</dbReference>
<evidence type="ECO:0000259" key="2">
    <source>
        <dbReference type="Pfam" id="PF02698"/>
    </source>
</evidence>
<dbReference type="eggNOG" id="COG1434">
    <property type="taxonomic scope" value="Bacteria"/>
</dbReference>
<feature type="domain" description="DUF218" evidence="2">
    <location>
        <begin position="95"/>
        <end position="257"/>
    </location>
</feature>
<dbReference type="GO" id="GO:0000270">
    <property type="term" value="P:peptidoglycan metabolic process"/>
    <property type="evidence" value="ECO:0007669"/>
    <property type="project" value="TreeGrafter"/>
</dbReference>